<protein>
    <submittedName>
        <fullName evidence="2">Peptidoglycan-binding domain-containing protein</fullName>
    </submittedName>
</protein>
<sequence length="147" mass="16663">MTRFHLGFSDGDAAYQLREQLWNLGSLGISRLVGPFRSPKTNEYLVSVEAESDEAIQLVANSDGRPLTNEEYEAYTAYSLGDRNDYIVPIQVNLVSKGYFQRRADGIFDLEMQQAVKAFQRDEGLEATGILDEETMNRLRDDKLFGI</sequence>
<organism evidence="2 3">
    <name type="scientific">Pannus brasiliensis CCIBt3594</name>
    <dbReference type="NCBI Taxonomy" id="1427578"/>
    <lineage>
        <taxon>Bacteria</taxon>
        <taxon>Bacillati</taxon>
        <taxon>Cyanobacteriota</taxon>
        <taxon>Cyanophyceae</taxon>
        <taxon>Oscillatoriophycideae</taxon>
        <taxon>Chroococcales</taxon>
        <taxon>Microcystaceae</taxon>
        <taxon>Pannus</taxon>
    </lineage>
</organism>
<dbReference type="Proteomes" id="UP001328733">
    <property type="component" value="Unassembled WGS sequence"/>
</dbReference>
<dbReference type="InterPro" id="IPR002477">
    <property type="entry name" value="Peptidoglycan-bd-like"/>
</dbReference>
<name>A0AAW9QYL3_9CHRO</name>
<dbReference type="SUPFAM" id="SSF47090">
    <property type="entry name" value="PGBD-like"/>
    <property type="match status" value="1"/>
</dbReference>
<comment type="caution">
    <text evidence="2">The sequence shown here is derived from an EMBL/GenBank/DDBJ whole genome shotgun (WGS) entry which is preliminary data.</text>
</comment>
<proteinExistence type="predicted"/>
<reference evidence="2 3" key="1">
    <citation type="submission" date="2024-01" db="EMBL/GenBank/DDBJ databases">
        <title>Genomic insights into the taxonomy and metabolism of the cyanobacterium Pannus brasiliensis CCIBt3594.</title>
        <authorList>
            <person name="Machado M."/>
            <person name="Botero N.B."/>
            <person name="Andreote A.P.D."/>
            <person name="Feitosa A.M.T."/>
            <person name="Popin R."/>
            <person name="Sivonen K."/>
            <person name="Fiore M.F."/>
        </authorList>
    </citation>
    <scope>NUCLEOTIDE SEQUENCE [LARGE SCALE GENOMIC DNA]</scope>
    <source>
        <strain evidence="2 3">CCIBt3594</strain>
    </source>
</reference>
<evidence type="ECO:0000313" key="2">
    <source>
        <dbReference type="EMBL" id="MEG3440366.1"/>
    </source>
</evidence>
<dbReference type="Gene3D" id="1.10.101.10">
    <property type="entry name" value="PGBD-like superfamily/PGBD"/>
    <property type="match status" value="1"/>
</dbReference>
<gene>
    <name evidence="2" type="ORF">V0288_24780</name>
</gene>
<keyword evidence="3" id="KW-1185">Reference proteome</keyword>
<dbReference type="Pfam" id="PF01471">
    <property type="entry name" value="PG_binding_1"/>
    <property type="match status" value="1"/>
</dbReference>
<dbReference type="InterPro" id="IPR036366">
    <property type="entry name" value="PGBDSf"/>
</dbReference>
<accession>A0AAW9QYL3</accession>
<dbReference type="InterPro" id="IPR036365">
    <property type="entry name" value="PGBD-like_sf"/>
</dbReference>
<evidence type="ECO:0000313" key="3">
    <source>
        <dbReference type="Proteomes" id="UP001328733"/>
    </source>
</evidence>
<evidence type="ECO:0000259" key="1">
    <source>
        <dbReference type="Pfam" id="PF01471"/>
    </source>
</evidence>
<dbReference type="AlphaFoldDB" id="A0AAW9QYL3"/>
<feature type="domain" description="Peptidoglycan binding-like" evidence="1">
    <location>
        <begin position="89"/>
        <end position="139"/>
    </location>
</feature>
<dbReference type="EMBL" id="JBAFSM010000096">
    <property type="protein sequence ID" value="MEG3440366.1"/>
    <property type="molecule type" value="Genomic_DNA"/>
</dbReference>